<dbReference type="InterPro" id="IPR045878">
    <property type="entry name" value="GG1/2"/>
</dbReference>
<comment type="subcellular location">
    <subcellularLocation>
        <location evidence="1">Cell membrane</location>
    </subcellularLocation>
</comment>
<keyword evidence="3" id="KW-0175">Coiled coil</keyword>
<dbReference type="InterPro" id="IPR015898">
    <property type="entry name" value="G-protein_gamma-like_dom"/>
</dbReference>
<dbReference type="Proteomes" id="UP000826656">
    <property type="component" value="Unassembled WGS sequence"/>
</dbReference>
<evidence type="ECO:0000256" key="2">
    <source>
        <dbReference type="ARBA" id="ARBA00022475"/>
    </source>
</evidence>
<protein>
    <recommendedName>
        <fullName evidence="6">G protein gamma domain-containing protein</fullName>
    </recommendedName>
</protein>
<dbReference type="Pfam" id="PF00631">
    <property type="entry name" value="G-gamma"/>
    <property type="match status" value="1"/>
</dbReference>
<evidence type="ECO:0000256" key="3">
    <source>
        <dbReference type="ARBA" id="ARBA00023054"/>
    </source>
</evidence>
<evidence type="ECO:0000256" key="5">
    <source>
        <dbReference type="ARBA" id="ARBA00023224"/>
    </source>
</evidence>
<keyword evidence="8" id="KW-1185">Reference proteome</keyword>
<name>A0ABQ7U1H9_SOLTU</name>
<evidence type="ECO:0000313" key="8">
    <source>
        <dbReference type="Proteomes" id="UP000826656"/>
    </source>
</evidence>
<evidence type="ECO:0000259" key="6">
    <source>
        <dbReference type="Pfam" id="PF00631"/>
    </source>
</evidence>
<evidence type="ECO:0000256" key="4">
    <source>
        <dbReference type="ARBA" id="ARBA00023136"/>
    </source>
</evidence>
<dbReference type="PANTHER" id="PTHR35129:SF5">
    <property type="entry name" value="GUANINE NUCLEOTIDE-BINDING PROTEIN SUBUNIT GAMMA 2"/>
    <property type="match status" value="1"/>
</dbReference>
<dbReference type="EMBL" id="JAIVGD010000026">
    <property type="protein sequence ID" value="KAH0740149.1"/>
    <property type="molecule type" value="Genomic_DNA"/>
</dbReference>
<organism evidence="7 8">
    <name type="scientific">Solanum tuberosum</name>
    <name type="common">Potato</name>
    <dbReference type="NCBI Taxonomy" id="4113"/>
    <lineage>
        <taxon>Eukaryota</taxon>
        <taxon>Viridiplantae</taxon>
        <taxon>Streptophyta</taxon>
        <taxon>Embryophyta</taxon>
        <taxon>Tracheophyta</taxon>
        <taxon>Spermatophyta</taxon>
        <taxon>Magnoliopsida</taxon>
        <taxon>eudicotyledons</taxon>
        <taxon>Gunneridae</taxon>
        <taxon>Pentapetalae</taxon>
        <taxon>asterids</taxon>
        <taxon>lamiids</taxon>
        <taxon>Solanales</taxon>
        <taxon>Solanaceae</taxon>
        <taxon>Solanoideae</taxon>
        <taxon>Solaneae</taxon>
        <taxon>Solanum</taxon>
    </lineage>
</organism>
<evidence type="ECO:0000256" key="1">
    <source>
        <dbReference type="ARBA" id="ARBA00004236"/>
    </source>
</evidence>
<sequence length="65" mass="7606">MSFLSYKELDKLESYGEASIVCKEFISVVESKPDALLPVTKGPVDVKWDRWFQRVNGSKRNKRWI</sequence>
<evidence type="ECO:0000313" key="7">
    <source>
        <dbReference type="EMBL" id="KAH0740149.1"/>
    </source>
</evidence>
<keyword evidence="5" id="KW-0807">Transducer</keyword>
<keyword evidence="2" id="KW-1003">Cell membrane</keyword>
<accession>A0ABQ7U1H9</accession>
<feature type="domain" description="G protein gamma" evidence="6">
    <location>
        <begin position="8"/>
        <end position="54"/>
    </location>
</feature>
<reference evidence="7 8" key="1">
    <citation type="journal article" date="2021" name="bioRxiv">
        <title>Chromosome-scale and haplotype-resolved genome assembly of a tetraploid potato cultivar.</title>
        <authorList>
            <person name="Sun H."/>
            <person name="Jiao W.-B."/>
            <person name="Krause K."/>
            <person name="Campoy J.A."/>
            <person name="Goel M."/>
            <person name="Folz-Donahue K."/>
            <person name="Kukat C."/>
            <person name="Huettel B."/>
            <person name="Schneeberger K."/>
        </authorList>
    </citation>
    <scope>NUCLEOTIDE SEQUENCE [LARGE SCALE GENOMIC DNA]</scope>
    <source>
        <strain evidence="7">SolTubOtavaFocal</strain>
        <tissue evidence="7">Leaves</tissue>
    </source>
</reference>
<keyword evidence="4" id="KW-0472">Membrane</keyword>
<gene>
    <name evidence="7" type="ORF">KY290_033192</name>
</gene>
<proteinExistence type="predicted"/>
<comment type="caution">
    <text evidence="7">The sequence shown here is derived from an EMBL/GenBank/DDBJ whole genome shotgun (WGS) entry which is preliminary data.</text>
</comment>
<dbReference type="PANTHER" id="PTHR35129">
    <property type="entry name" value="GUANINE NUCLEOTIDE-BINDING PROTEIN SUBUNIT GAMMA 1"/>
    <property type="match status" value="1"/>
</dbReference>